<evidence type="ECO:0000313" key="9">
    <source>
        <dbReference type="Proteomes" id="UP000198815"/>
    </source>
</evidence>
<keyword evidence="4 7" id="KW-0812">Transmembrane</keyword>
<dbReference type="AlphaFoldDB" id="A0A1H9RYD7"/>
<keyword evidence="5 7" id="KW-1133">Transmembrane helix</keyword>
<dbReference type="PANTHER" id="PTHR33452">
    <property type="entry name" value="OXIDOREDUCTASE CATD-RELATED"/>
    <property type="match status" value="1"/>
</dbReference>
<keyword evidence="3" id="KW-1003">Cell membrane</keyword>
<evidence type="ECO:0000256" key="3">
    <source>
        <dbReference type="ARBA" id="ARBA00022475"/>
    </source>
</evidence>
<gene>
    <name evidence="8" type="ORF">SAMN05443377_11031</name>
</gene>
<name>A0A1H9RYD7_9ACTN</name>
<feature type="transmembrane region" description="Helical" evidence="7">
    <location>
        <begin position="54"/>
        <end position="72"/>
    </location>
</feature>
<feature type="transmembrane region" description="Helical" evidence="7">
    <location>
        <begin position="110"/>
        <end position="130"/>
    </location>
</feature>
<dbReference type="Proteomes" id="UP000198815">
    <property type="component" value="Unassembled WGS sequence"/>
</dbReference>
<dbReference type="PANTHER" id="PTHR33452:SF1">
    <property type="entry name" value="INNER MEMBRANE PROTEIN YPHA-RELATED"/>
    <property type="match status" value="1"/>
</dbReference>
<comment type="subcellular location">
    <subcellularLocation>
        <location evidence="1">Cell membrane</location>
        <topology evidence="1">Multi-pass membrane protein</topology>
    </subcellularLocation>
</comment>
<dbReference type="OrthoDB" id="1122432at2"/>
<dbReference type="RefSeq" id="WP_091969093.1">
    <property type="nucleotide sequence ID" value="NZ_FOGZ01000010.1"/>
</dbReference>
<keyword evidence="9" id="KW-1185">Reference proteome</keyword>
<dbReference type="EMBL" id="FOGZ01000010">
    <property type="protein sequence ID" value="SER77684.1"/>
    <property type="molecule type" value="Genomic_DNA"/>
</dbReference>
<reference evidence="8 9" key="1">
    <citation type="submission" date="2016-10" db="EMBL/GenBank/DDBJ databases">
        <authorList>
            <person name="de Groot N.N."/>
        </authorList>
    </citation>
    <scope>NUCLEOTIDE SEQUENCE [LARGE SCALE GENOMIC DNA]</scope>
    <source>
        <strain evidence="8 9">DSM 16859</strain>
    </source>
</reference>
<organism evidence="8 9">
    <name type="scientific">Propionibacterium cyclohexanicum</name>
    <dbReference type="NCBI Taxonomy" id="64702"/>
    <lineage>
        <taxon>Bacteria</taxon>
        <taxon>Bacillati</taxon>
        <taxon>Actinomycetota</taxon>
        <taxon>Actinomycetes</taxon>
        <taxon>Propionibacteriales</taxon>
        <taxon>Propionibacteriaceae</taxon>
        <taxon>Propionibacterium</taxon>
    </lineage>
</organism>
<proteinExistence type="inferred from homology"/>
<evidence type="ECO:0000256" key="5">
    <source>
        <dbReference type="ARBA" id="ARBA00022989"/>
    </source>
</evidence>
<keyword evidence="6 7" id="KW-0472">Membrane</keyword>
<dbReference type="GO" id="GO:0005886">
    <property type="term" value="C:plasma membrane"/>
    <property type="evidence" value="ECO:0007669"/>
    <property type="project" value="UniProtKB-SubCell"/>
</dbReference>
<comment type="similarity">
    <text evidence="2">Belongs to the DoxX family.</text>
</comment>
<dbReference type="InterPro" id="IPR051907">
    <property type="entry name" value="DoxX-like_oxidoreductase"/>
</dbReference>
<evidence type="ECO:0000256" key="7">
    <source>
        <dbReference type="SAM" id="Phobius"/>
    </source>
</evidence>
<evidence type="ECO:0000313" key="8">
    <source>
        <dbReference type="EMBL" id="SER77684.1"/>
    </source>
</evidence>
<evidence type="ECO:0000256" key="6">
    <source>
        <dbReference type="ARBA" id="ARBA00023136"/>
    </source>
</evidence>
<dbReference type="Pfam" id="PF07681">
    <property type="entry name" value="DoxX"/>
    <property type="match status" value="1"/>
</dbReference>
<evidence type="ECO:0000256" key="1">
    <source>
        <dbReference type="ARBA" id="ARBA00004651"/>
    </source>
</evidence>
<dbReference type="STRING" id="64702.SAMN05443377_11031"/>
<evidence type="ECO:0000256" key="4">
    <source>
        <dbReference type="ARBA" id="ARBA00022692"/>
    </source>
</evidence>
<dbReference type="InterPro" id="IPR032808">
    <property type="entry name" value="DoxX"/>
</dbReference>
<sequence>MTTFMNVVHDIGLLVARVTLGLALIAHGWARWDIHGMDAEVLLLTEHGVPAPELMAWGALVFEVAGGVMLIFGILTRLVAIIAIAQNVLIVVWLRFRWGPYLSSGGYEYNVVLATVAFVLLCFGAGRTGVDMLFEKDRSTTESEGFDSLVPPS</sequence>
<protein>
    <submittedName>
        <fullName evidence="8">Putative oxidoreductase</fullName>
    </submittedName>
</protein>
<feature type="transmembrane region" description="Helical" evidence="7">
    <location>
        <begin position="79"/>
        <end position="98"/>
    </location>
</feature>
<accession>A0A1H9RYD7</accession>
<evidence type="ECO:0000256" key="2">
    <source>
        <dbReference type="ARBA" id="ARBA00006679"/>
    </source>
</evidence>